<feature type="compositionally biased region" description="Basic and acidic residues" evidence="1">
    <location>
        <begin position="1"/>
        <end position="16"/>
    </location>
</feature>
<protein>
    <submittedName>
        <fullName evidence="2">Uncharacterized protein</fullName>
    </submittedName>
</protein>
<name>A0AAF0ZTZ1_SOLVR</name>
<evidence type="ECO:0000256" key="1">
    <source>
        <dbReference type="SAM" id="MobiDB-lite"/>
    </source>
</evidence>
<feature type="region of interest" description="Disordered" evidence="1">
    <location>
        <begin position="1"/>
        <end position="31"/>
    </location>
</feature>
<dbReference type="Proteomes" id="UP001234989">
    <property type="component" value="Chromosome 10"/>
</dbReference>
<organism evidence="2 3">
    <name type="scientific">Solanum verrucosum</name>
    <dbReference type="NCBI Taxonomy" id="315347"/>
    <lineage>
        <taxon>Eukaryota</taxon>
        <taxon>Viridiplantae</taxon>
        <taxon>Streptophyta</taxon>
        <taxon>Embryophyta</taxon>
        <taxon>Tracheophyta</taxon>
        <taxon>Spermatophyta</taxon>
        <taxon>Magnoliopsida</taxon>
        <taxon>eudicotyledons</taxon>
        <taxon>Gunneridae</taxon>
        <taxon>Pentapetalae</taxon>
        <taxon>asterids</taxon>
        <taxon>lamiids</taxon>
        <taxon>Solanales</taxon>
        <taxon>Solanaceae</taxon>
        <taxon>Solanoideae</taxon>
        <taxon>Solaneae</taxon>
        <taxon>Solanum</taxon>
    </lineage>
</organism>
<sequence>MPSHEGRNQVGDEKEQSANQRAVPRCKARSPKVTELEDVECQSKMEMEEINGRFTEWFGEPDLVRQLALRGLFLVTII</sequence>
<dbReference type="EMBL" id="CP133621">
    <property type="protein sequence ID" value="WMV49698.1"/>
    <property type="molecule type" value="Genomic_DNA"/>
</dbReference>
<gene>
    <name evidence="2" type="ORF">MTR67_043083</name>
</gene>
<reference evidence="2" key="1">
    <citation type="submission" date="2023-08" db="EMBL/GenBank/DDBJ databases">
        <title>A de novo genome assembly of Solanum verrucosum Schlechtendal, a Mexican diploid species geographically isolated from the other diploid A-genome species in potato relatives.</title>
        <authorList>
            <person name="Hosaka K."/>
        </authorList>
    </citation>
    <scope>NUCLEOTIDE SEQUENCE</scope>
    <source>
        <tissue evidence="2">Young leaves</tissue>
    </source>
</reference>
<evidence type="ECO:0000313" key="2">
    <source>
        <dbReference type="EMBL" id="WMV49698.1"/>
    </source>
</evidence>
<accession>A0AAF0ZTZ1</accession>
<keyword evidence="3" id="KW-1185">Reference proteome</keyword>
<proteinExistence type="predicted"/>
<evidence type="ECO:0000313" key="3">
    <source>
        <dbReference type="Proteomes" id="UP001234989"/>
    </source>
</evidence>
<dbReference type="AlphaFoldDB" id="A0AAF0ZTZ1"/>